<proteinExistence type="predicted"/>
<dbReference type="RefSeq" id="WP_190559956.1">
    <property type="nucleotide sequence ID" value="NZ_JACJQU010000005.1"/>
</dbReference>
<gene>
    <name evidence="2" type="ORF">H6G06_10910</name>
</gene>
<dbReference type="AlphaFoldDB" id="A0A927A1Z2"/>
<reference evidence="3" key="1">
    <citation type="journal article" date="2020" name="ISME J.">
        <title>Comparative genomics reveals insights into cyanobacterial evolution and habitat adaptation.</title>
        <authorList>
            <person name="Chen M.Y."/>
            <person name="Teng W.K."/>
            <person name="Zhao L."/>
            <person name="Hu C.X."/>
            <person name="Zhou Y.K."/>
            <person name="Han B.P."/>
            <person name="Song L.R."/>
            <person name="Shu W.S."/>
        </authorList>
    </citation>
    <scope>NUCLEOTIDE SEQUENCE [LARGE SCALE GENOMIC DNA]</scope>
    <source>
        <strain evidence="3">FACHB-251</strain>
    </source>
</reference>
<organism evidence="2 3">
    <name type="scientific">Anabaena sphaerica FACHB-251</name>
    <dbReference type="NCBI Taxonomy" id="2692883"/>
    <lineage>
        <taxon>Bacteria</taxon>
        <taxon>Bacillati</taxon>
        <taxon>Cyanobacteriota</taxon>
        <taxon>Cyanophyceae</taxon>
        <taxon>Nostocales</taxon>
        <taxon>Nostocaceae</taxon>
        <taxon>Anabaena</taxon>
    </lineage>
</organism>
<protein>
    <submittedName>
        <fullName evidence="2">Uncharacterized protein</fullName>
    </submittedName>
</protein>
<feature type="region of interest" description="Disordered" evidence="1">
    <location>
        <begin position="1"/>
        <end position="69"/>
    </location>
</feature>
<evidence type="ECO:0000256" key="1">
    <source>
        <dbReference type="SAM" id="MobiDB-lite"/>
    </source>
</evidence>
<comment type="caution">
    <text evidence="2">The sequence shown here is derived from an EMBL/GenBank/DDBJ whole genome shotgun (WGS) entry which is preliminary data.</text>
</comment>
<evidence type="ECO:0000313" key="3">
    <source>
        <dbReference type="Proteomes" id="UP000662185"/>
    </source>
</evidence>
<dbReference type="EMBL" id="JACJQU010000005">
    <property type="protein sequence ID" value="MBD2293990.1"/>
    <property type="molecule type" value="Genomic_DNA"/>
</dbReference>
<feature type="compositionally biased region" description="Polar residues" evidence="1">
    <location>
        <begin position="18"/>
        <end position="29"/>
    </location>
</feature>
<sequence>MSTKSNKQQKKSEQQQSTPAASGGYQTPLDSDIRKTGDAEQSGAKETAKPEAPGEDNVAGSPNQGNPSR</sequence>
<feature type="compositionally biased region" description="Polar residues" evidence="1">
    <location>
        <begin position="60"/>
        <end position="69"/>
    </location>
</feature>
<evidence type="ECO:0000313" key="2">
    <source>
        <dbReference type="EMBL" id="MBD2293990.1"/>
    </source>
</evidence>
<name>A0A927A1Z2_9NOST</name>
<accession>A0A927A1Z2</accession>
<keyword evidence="3" id="KW-1185">Reference proteome</keyword>
<dbReference type="Proteomes" id="UP000662185">
    <property type="component" value="Unassembled WGS sequence"/>
</dbReference>